<dbReference type="Pfam" id="PF02310">
    <property type="entry name" value="B12-binding"/>
    <property type="match status" value="1"/>
</dbReference>
<dbReference type="SUPFAM" id="SSF102114">
    <property type="entry name" value="Radical SAM enzymes"/>
    <property type="match status" value="1"/>
</dbReference>
<evidence type="ECO:0000256" key="1">
    <source>
        <dbReference type="ARBA" id="ARBA00001966"/>
    </source>
</evidence>
<name>X0TF18_9ZZZZ</name>
<accession>X0TF18</accession>
<dbReference type="GO" id="GO:0003824">
    <property type="term" value="F:catalytic activity"/>
    <property type="evidence" value="ECO:0007669"/>
    <property type="project" value="InterPro"/>
</dbReference>
<evidence type="ECO:0008006" key="9">
    <source>
        <dbReference type="Google" id="ProtNLM"/>
    </source>
</evidence>
<evidence type="ECO:0000256" key="2">
    <source>
        <dbReference type="ARBA" id="ARBA00022691"/>
    </source>
</evidence>
<keyword evidence="3" id="KW-0479">Metal-binding</keyword>
<dbReference type="AlphaFoldDB" id="X0TF18"/>
<sequence>QYRKLLKISEAINKATKRPFYIIGGHGPSPEPEFFLNKTNADCVVIGEAENTVVELLKAISNNDSLTNIKGIAFRDQGKVRINERRLLIEDIDSIPLPAYDLFPMDYYRLLRMPHATNEDFLMPVLSGRGCTFNCTFCYRMDKGFRPRSNESIIDEIKLLKAKYGITYIVFSDELLMSSLQRT</sequence>
<evidence type="ECO:0000259" key="6">
    <source>
        <dbReference type="Pfam" id="PF02310"/>
    </source>
</evidence>
<dbReference type="GO" id="GO:0051536">
    <property type="term" value="F:iron-sulfur cluster binding"/>
    <property type="evidence" value="ECO:0007669"/>
    <property type="project" value="UniProtKB-KW"/>
</dbReference>
<gene>
    <name evidence="8" type="ORF">S01H1_22819</name>
</gene>
<feature type="domain" description="Radical SAM core" evidence="7">
    <location>
        <begin position="127"/>
        <end position="172"/>
    </location>
</feature>
<dbReference type="EMBL" id="BARS01012977">
    <property type="protein sequence ID" value="GAF92143.1"/>
    <property type="molecule type" value="Genomic_DNA"/>
</dbReference>
<dbReference type="GO" id="GO:0031419">
    <property type="term" value="F:cobalamin binding"/>
    <property type="evidence" value="ECO:0007669"/>
    <property type="project" value="InterPro"/>
</dbReference>
<dbReference type="InterPro" id="IPR006158">
    <property type="entry name" value="Cobalamin-bd"/>
</dbReference>
<feature type="non-terminal residue" evidence="8">
    <location>
        <position position="1"/>
    </location>
</feature>
<reference evidence="8" key="1">
    <citation type="journal article" date="2014" name="Front. Microbiol.">
        <title>High frequency of phylogenetically diverse reductive dehalogenase-homologous genes in deep subseafloor sedimentary metagenomes.</title>
        <authorList>
            <person name="Kawai M."/>
            <person name="Futagami T."/>
            <person name="Toyoda A."/>
            <person name="Takaki Y."/>
            <person name="Nishi S."/>
            <person name="Hori S."/>
            <person name="Arai W."/>
            <person name="Tsubouchi T."/>
            <person name="Morono Y."/>
            <person name="Uchiyama I."/>
            <person name="Ito T."/>
            <person name="Fujiyama A."/>
            <person name="Inagaki F."/>
            <person name="Takami H."/>
        </authorList>
    </citation>
    <scope>NUCLEOTIDE SEQUENCE</scope>
    <source>
        <strain evidence="8">Expedition CK06-06</strain>
    </source>
</reference>
<evidence type="ECO:0000256" key="4">
    <source>
        <dbReference type="ARBA" id="ARBA00023004"/>
    </source>
</evidence>
<comment type="cofactor">
    <cofactor evidence="1">
        <name>[4Fe-4S] cluster</name>
        <dbReference type="ChEBI" id="CHEBI:49883"/>
    </cofactor>
</comment>
<dbReference type="InterPro" id="IPR058240">
    <property type="entry name" value="rSAM_sf"/>
</dbReference>
<evidence type="ECO:0000256" key="3">
    <source>
        <dbReference type="ARBA" id="ARBA00022723"/>
    </source>
</evidence>
<dbReference type="InterPro" id="IPR007197">
    <property type="entry name" value="rSAM"/>
</dbReference>
<feature type="domain" description="B12-binding" evidence="6">
    <location>
        <begin position="2"/>
        <end position="56"/>
    </location>
</feature>
<organism evidence="8">
    <name type="scientific">marine sediment metagenome</name>
    <dbReference type="NCBI Taxonomy" id="412755"/>
    <lineage>
        <taxon>unclassified sequences</taxon>
        <taxon>metagenomes</taxon>
        <taxon>ecological metagenomes</taxon>
    </lineage>
</organism>
<dbReference type="Gene3D" id="3.40.50.280">
    <property type="entry name" value="Cobalamin-binding domain"/>
    <property type="match status" value="1"/>
</dbReference>
<evidence type="ECO:0000313" key="8">
    <source>
        <dbReference type="EMBL" id="GAF92143.1"/>
    </source>
</evidence>
<comment type="caution">
    <text evidence="8">The sequence shown here is derived from an EMBL/GenBank/DDBJ whole genome shotgun (WGS) entry which is preliminary data.</text>
</comment>
<evidence type="ECO:0000256" key="5">
    <source>
        <dbReference type="ARBA" id="ARBA00023014"/>
    </source>
</evidence>
<keyword evidence="4" id="KW-0408">Iron</keyword>
<keyword evidence="2" id="KW-0949">S-adenosyl-L-methionine</keyword>
<dbReference type="SFLD" id="SFLDG01082">
    <property type="entry name" value="B12-binding_domain_containing"/>
    <property type="match status" value="1"/>
</dbReference>
<dbReference type="InterPro" id="IPR051198">
    <property type="entry name" value="BchE-like"/>
</dbReference>
<dbReference type="PANTHER" id="PTHR43409">
    <property type="entry name" value="ANAEROBIC MAGNESIUM-PROTOPORPHYRIN IX MONOMETHYL ESTER CYCLASE-RELATED"/>
    <property type="match status" value="1"/>
</dbReference>
<protein>
    <recommendedName>
        <fullName evidence="9">B12-binding domain-containing protein</fullName>
    </recommendedName>
</protein>
<keyword evidence="5" id="KW-0411">Iron-sulfur</keyword>
<evidence type="ECO:0000259" key="7">
    <source>
        <dbReference type="Pfam" id="PF04055"/>
    </source>
</evidence>
<feature type="non-terminal residue" evidence="8">
    <location>
        <position position="183"/>
    </location>
</feature>
<dbReference type="Pfam" id="PF04055">
    <property type="entry name" value="Radical_SAM"/>
    <property type="match status" value="1"/>
</dbReference>
<dbReference type="GO" id="GO:0046872">
    <property type="term" value="F:metal ion binding"/>
    <property type="evidence" value="ECO:0007669"/>
    <property type="project" value="UniProtKB-KW"/>
</dbReference>
<dbReference type="SFLD" id="SFLDS00029">
    <property type="entry name" value="Radical_SAM"/>
    <property type="match status" value="1"/>
</dbReference>
<proteinExistence type="predicted"/>